<keyword evidence="3" id="KW-1185">Reference proteome</keyword>
<dbReference type="CDD" id="cd06462">
    <property type="entry name" value="Peptidase_S24_S26"/>
    <property type="match status" value="1"/>
</dbReference>
<gene>
    <name evidence="2" type="ORF">QJ043_02155</name>
</gene>
<dbReference type="GO" id="GO:0009003">
    <property type="term" value="F:signal peptidase activity"/>
    <property type="evidence" value="ECO:0007669"/>
    <property type="project" value="UniProtKB-EC"/>
</dbReference>
<evidence type="ECO:0000313" key="2">
    <source>
        <dbReference type="EMBL" id="MDJ1128885.1"/>
    </source>
</evidence>
<evidence type="ECO:0000313" key="3">
    <source>
        <dbReference type="Proteomes" id="UP001431693"/>
    </source>
</evidence>
<accession>A0ABT6ZIK5</accession>
<dbReference type="Proteomes" id="UP001431693">
    <property type="component" value="Unassembled WGS sequence"/>
</dbReference>
<sequence>MAVAVTGTAMGWTCWVVESGSMEPSVPTGALAVCRPVAASEEWVGEVVAFEAGAVTVIHRVVAQEENGALRTQGDANDTSDGTPVGLSAVRGIVVAVAPGVGAAWEQCEAHPEMLAAGAIALEGCLVWGCASREDAWREARGRLERKERVPCRRR</sequence>
<dbReference type="InterPro" id="IPR001733">
    <property type="entry name" value="Peptidase_S26B"/>
</dbReference>
<organism evidence="2 3">
    <name type="scientific">Kribbibacterium absianum</name>
    <dbReference type="NCBI Taxonomy" id="3044210"/>
    <lineage>
        <taxon>Bacteria</taxon>
        <taxon>Bacillati</taxon>
        <taxon>Actinomycetota</taxon>
        <taxon>Coriobacteriia</taxon>
        <taxon>Coriobacteriales</taxon>
        <taxon>Kribbibacteriaceae</taxon>
        <taxon>Kribbibacterium</taxon>
    </lineage>
</organism>
<dbReference type="EMBL" id="JASJEX010000001">
    <property type="protein sequence ID" value="MDJ1128885.1"/>
    <property type="molecule type" value="Genomic_DNA"/>
</dbReference>
<dbReference type="EC" id="3.4.21.89" evidence="1"/>
<keyword evidence="2" id="KW-0378">Hydrolase</keyword>
<dbReference type="NCBIfam" id="TIGR02228">
    <property type="entry name" value="sigpep_I_arch"/>
    <property type="match status" value="1"/>
</dbReference>
<proteinExistence type="predicted"/>
<dbReference type="RefSeq" id="WP_283722716.1">
    <property type="nucleotide sequence ID" value="NZ_JASJEX010000001.1"/>
</dbReference>
<reference evidence="2" key="1">
    <citation type="submission" date="2023-05" db="EMBL/GenBank/DDBJ databases">
        <title>[olsenella] sp. nov., isolated from a pig farm feces dump.</title>
        <authorList>
            <person name="Chang Y.-H."/>
        </authorList>
    </citation>
    <scope>NUCLEOTIDE SEQUENCE</scope>
    <source>
        <strain evidence="2">YH-ols2217</strain>
    </source>
</reference>
<name>A0ABT6ZIK5_9ACTN</name>
<evidence type="ECO:0000256" key="1">
    <source>
        <dbReference type="NCBIfam" id="TIGR02228"/>
    </source>
</evidence>
<comment type="caution">
    <text evidence="2">The sequence shown here is derived from an EMBL/GenBank/DDBJ whole genome shotgun (WGS) entry which is preliminary data.</text>
</comment>
<protein>
    <recommendedName>
        <fullName evidence="1">Signal peptidase I</fullName>
        <ecNumber evidence="1">3.4.21.89</ecNumber>
    </recommendedName>
</protein>